<dbReference type="Proteomes" id="UP000254405">
    <property type="component" value="Unassembled WGS sequence"/>
</dbReference>
<keyword evidence="4 5" id="KW-0472">Membrane</keyword>
<evidence type="ECO:0000256" key="5">
    <source>
        <dbReference type="SAM" id="Phobius"/>
    </source>
</evidence>
<feature type="transmembrane region" description="Helical" evidence="5">
    <location>
        <begin position="278"/>
        <end position="311"/>
    </location>
</feature>
<feature type="transmembrane region" description="Helical" evidence="5">
    <location>
        <begin position="39"/>
        <end position="62"/>
    </location>
</feature>
<dbReference type="PANTHER" id="PTHR43424:SF1">
    <property type="entry name" value="LOCUS PUTATIVE PROTEIN 1-RELATED"/>
    <property type="match status" value="1"/>
</dbReference>
<keyword evidence="2 5" id="KW-0812">Transmembrane</keyword>
<feature type="transmembrane region" description="Helical" evidence="5">
    <location>
        <begin position="376"/>
        <end position="398"/>
    </location>
</feature>
<evidence type="ECO:0000256" key="3">
    <source>
        <dbReference type="ARBA" id="ARBA00022989"/>
    </source>
</evidence>
<dbReference type="GO" id="GO:0016020">
    <property type="term" value="C:membrane"/>
    <property type="evidence" value="ECO:0007669"/>
    <property type="project" value="UniProtKB-SubCell"/>
</dbReference>
<feature type="transmembrane region" description="Helical" evidence="5">
    <location>
        <begin position="139"/>
        <end position="159"/>
    </location>
</feature>
<dbReference type="InterPro" id="IPR002797">
    <property type="entry name" value="Polysacc_synth"/>
</dbReference>
<dbReference type="RefSeq" id="WP_046201422.1">
    <property type="nucleotide sequence ID" value="NZ_BFYI01000003.1"/>
</dbReference>
<feature type="transmembrane region" description="Helical" evidence="5">
    <location>
        <begin position="210"/>
        <end position="233"/>
    </location>
</feature>
<dbReference type="Pfam" id="PF01943">
    <property type="entry name" value="Polysacc_synt"/>
    <property type="match status" value="1"/>
</dbReference>
<gene>
    <name evidence="6" type="ORF">NCTC8985_00456</name>
</gene>
<reference evidence="6 7" key="1">
    <citation type="submission" date="2018-06" db="EMBL/GenBank/DDBJ databases">
        <authorList>
            <consortium name="Pathogen Informatics"/>
            <person name="Doyle S."/>
        </authorList>
    </citation>
    <scope>NUCLEOTIDE SEQUENCE [LARGE SCALE GENOMIC DNA]</scope>
    <source>
        <strain evidence="6 7">NCTC8985</strain>
    </source>
</reference>
<dbReference type="InterPro" id="IPR052556">
    <property type="entry name" value="PolySynth_Transporter"/>
</dbReference>
<feature type="transmembrane region" description="Helical" evidence="5">
    <location>
        <begin position="7"/>
        <end position="27"/>
    </location>
</feature>
<keyword evidence="3 5" id="KW-1133">Transmembrane helix</keyword>
<comment type="subcellular location">
    <subcellularLocation>
        <location evidence="1">Membrane</location>
        <topology evidence="1">Multi-pass membrane protein</topology>
    </subcellularLocation>
</comment>
<evidence type="ECO:0000256" key="1">
    <source>
        <dbReference type="ARBA" id="ARBA00004141"/>
    </source>
</evidence>
<feature type="transmembrane region" description="Helical" evidence="5">
    <location>
        <begin position="109"/>
        <end position="132"/>
    </location>
</feature>
<name>A0A376TET4_ECOLX</name>
<feature type="transmembrane region" description="Helical" evidence="5">
    <location>
        <begin position="83"/>
        <end position="103"/>
    </location>
</feature>
<protein>
    <submittedName>
        <fullName evidence="6">Polysaccharide biosynthesis protein</fullName>
    </submittedName>
</protein>
<evidence type="ECO:0000313" key="7">
    <source>
        <dbReference type="Proteomes" id="UP000254405"/>
    </source>
</evidence>
<feature type="transmembrane region" description="Helical" evidence="5">
    <location>
        <begin position="239"/>
        <end position="257"/>
    </location>
</feature>
<evidence type="ECO:0000256" key="2">
    <source>
        <dbReference type="ARBA" id="ARBA00022692"/>
    </source>
</evidence>
<dbReference type="EMBL" id="UGCO01000001">
    <property type="protein sequence ID" value="STI75243.1"/>
    <property type="molecule type" value="Genomic_DNA"/>
</dbReference>
<evidence type="ECO:0000256" key="4">
    <source>
        <dbReference type="ARBA" id="ARBA00023136"/>
    </source>
</evidence>
<dbReference type="PANTHER" id="PTHR43424">
    <property type="entry name" value="LOCUS PUTATIVE PROTEIN 1-RELATED"/>
    <property type="match status" value="1"/>
</dbReference>
<evidence type="ECO:0000313" key="6">
    <source>
        <dbReference type="EMBL" id="STI75243.1"/>
    </source>
</evidence>
<feature type="transmembrane region" description="Helical" evidence="5">
    <location>
        <begin position="165"/>
        <end position="189"/>
    </location>
</feature>
<sequence>MNFVLQILYLILANSSRFIIPILFLPLSARLLSNSDFEALSITISFATWVAIVIEFGFNYSSAKQIKYDSNKVKVISVINSTLSAKIILSLLAIILGIYTSFYVGKTHFIYVLLFWLYSFFVGGMLSFVYICQNNNKQLLKVELIGGVAFLLMIFVLWFSNIKNFYVIFVILVAYRCMVFLLSIFFLKNKVDLSKIRLKLSSGINAIKKTYSYALFQISSSIYLYGLSLIASIVIDKNIIIYHLLAERVFKLASFFFSQATRVIYSFLNNFTGNNKNIIVVFFCSFAVCLGIIGLIFIKTLSFIVIEIFYGKEFIAAHLNLDILAIALPFAFLNGIMSVSGFLTKGNIKYLNVTIIIAGCVSIPVCYFLSSSYPQISTSIAYVVAEGLISLILLIKFVPELLKENKYESREDNIK</sequence>
<accession>A0A376TET4</accession>
<organism evidence="6 7">
    <name type="scientific">Escherichia coli</name>
    <dbReference type="NCBI Taxonomy" id="562"/>
    <lineage>
        <taxon>Bacteria</taxon>
        <taxon>Pseudomonadati</taxon>
        <taxon>Pseudomonadota</taxon>
        <taxon>Gammaproteobacteria</taxon>
        <taxon>Enterobacterales</taxon>
        <taxon>Enterobacteriaceae</taxon>
        <taxon>Escherichia</taxon>
    </lineage>
</organism>
<feature type="transmembrane region" description="Helical" evidence="5">
    <location>
        <begin position="323"/>
        <end position="343"/>
    </location>
</feature>
<proteinExistence type="predicted"/>
<feature type="transmembrane region" description="Helical" evidence="5">
    <location>
        <begin position="350"/>
        <end position="370"/>
    </location>
</feature>
<dbReference type="AlphaFoldDB" id="A0A376TET4"/>
<dbReference type="PRINTS" id="PR00173">
    <property type="entry name" value="EDTRNSPORT"/>
</dbReference>